<gene>
    <name evidence="1" type="ORF">G8Z18_004258</name>
</gene>
<proteinExistence type="predicted"/>
<reference evidence="1" key="1">
    <citation type="journal article" date="2018" name="Genome Biol.">
        <title>SKESA: strategic k-mer extension for scrupulous assemblies.</title>
        <authorList>
            <person name="Souvorov A."/>
            <person name="Agarwala R."/>
            <person name="Lipman D.J."/>
        </authorList>
    </citation>
    <scope>NUCLEOTIDE SEQUENCE</scope>
    <source>
        <strain evidence="1">MA.S/20050497</strain>
    </source>
</reference>
<dbReference type="AlphaFoldDB" id="A0A761KVJ2"/>
<dbReference type="EMBL" id="DAAXYS010000077">
    <property type="protein sequence ID" value="HAG3149544.1"/>
    <property type="molecule type" value="Genomic_DNA"/>
</dbReference>
<dbReference type="InterPro" id="IPR058979">
    <property type="entry name" value="LysC-like"/>
</dbReference>
<evidence type="ECO:0008006" key="2">
    <source>
        <dbReference type="Google" id="ProtNLM"/>
    </source>
</evidence>
<organism evidence="1">
    <name type="scientific">Salmonella enterica</name>
    <name type="common">Salmonella choleraesuis</name>
    <dbReference type="NCBI Taxonomy" id="28901"/>
    <lineage>
        <taxon>Bacteria</taxon>
        <taxon>Pseudomonadati</taxon>
        <taxon>Pseudomonadota</taxon>
        <taxon>Gammaproteobacteria</taxon>
        <taxon>Enterobacterales</taxon>
        <taxon>Enterobacteriaceae</taxon>
        <taxon>Salmonella</taxon>
    </lineage>
</organism>
<reference evidence="1" key="2">
    <citation type="submission" date="2020-02" db="EMBL/GenBank/DDBJ databases">
        <authorList>
            <consortium name="NCBI Pathogen Detection Project"/>
        </authorList>
    </citation>
    <scope>NUCLEOTIDE SEQUENCE</scope>
    <source>
        <strain evidence="1">MA.S/20050497</strain>
    </source>
</reference>
<dbReference type="Pfam" id="PF23793">
    <property type="entry name" value="LysC"/>
    <property type="match status" value="1"/>
</dbReference>
<sequence length="67" mass="7406">MQYVPVPPVPIPDELLADCLAPMPPEPFTYGASVDYNLQLLAVIKNCNADKAGIRQIELSRHPMSKK</sequence>
<name>A0A761KVJ2_SALER</name>
<accession>A0A761KVJ2</accession>
<comment type="caution">
    <text evidence="1">The sequence shown here is derived from an EMBL/GenBank/DDBJ whole genome shotgun (WGS) entry which is preliminary data.</text>
</comment>
<protein>
    <recommendedName>
        <fullName evidence="2">Peptidase</fullName>
    </recommendedName>
</protein>
<evidence type="ECO:0000313" key="1">
    <source>
        <dbReference type="EMBL" id="HAG3149544.1"/>
    </source>
</evidence>